<keyword evidence="5" id="KW-0489">Methyltransferase</keyword>
<dbReference type="EMBL" id="NEVH01000251">
    <property type="protein sequence ID" value="PNF43862.1"/>
    <property type="molecule type" value="Genomic_DNA"/>
</dbReference>
<keyword evidence="5" id="KW-0808">Transferase</keyword>
<sequence length="591" mass="66094">MGGAVSAGEDNDDLIDNLLEADYIKSPDVERVFRAVDRAHYFTSEFRENAYKDLAWKSGNLHLSAPCIYSEVMESLQLFPGLSFLNLGSGTGYLSTMAGLILGPYGTNHGIEIHEDVVNYANKKLEEFRKISPALDEYEFCEPKFVKGNCLCLNSDVRQYDRVYCGAACPENHENYMKNLIKVGGVLVMPLNDQLLQIVRTSETSWDVKSVLPVSFATLLLPGKTEVKDQIKLPESEPLSLQDVCRSSIRTILRRNVEAEHPDLKTRLRRHPKKKSMKKKPSRQLVIPIFEESDNDEFGTGATDDDDGGARDLGRASVIYDVQRQRAGHITAVIELARSLAGHRRSVRVQQQQQQNENSNSDAQKKEDERMEVTVDALPDQEIETGNIESSEAEQVSVDKAVTSEESQEEASVSTTAIAEQRRKIPKREKFDSGIGDEIENGKGLSSDSDRDEDGGAFMEVDSDSDFSDPLPSAGKRSHRSQNGEKTSSQVEESPFHPTEVTRKSSAERRARGRNVAREAVIWKRLAFAADEESDERSEEETQNGPASNIMEARDTPGVQTDSYTIYMRSKIQALPLPPSLKAYINLYREF</sequence>
<evidence type="ECO:0000313" key="6">
    <source>
        <dbReference type="Proteomes" id="UP000235965"/>
    </source>
</evidence>
<dbReference type="PANTHER" id="PTHR11579">
    <property type="entry name" value="PROTEIN-L-ISOASPARTATE O-METHYLTRANSFERASE"/>
    <property type="match status" value="1"/>
</dbReference>
<dbReference type="EMBL" id="NEVH01000251">
    <property type="protein sequence ID" value="PNF43860.1"/>
    <property type="molecule type" value="Genomic_DNA"/>
</dbReference>
<organism evidence="5 6">
    <name type="scientific">Cryptotermes secundus</name>
    <dbReference type="NCBI Taxonomy" id="105785"/>
    <lineage>
        <taxon>Eukaryota</taxon>
        <taxon>Metazoa</taxon>
        <taxon>Ecdysozoa</taxon>
        <taxon>Arthropoda</taxon>
        <taxon>Hexapoda</taxon>
        <taxon>Insecta</taxon>
        <taxon>Pterygota</taxon>
        <taxon>Neoptera</taxon>
        <taxon>Polyneoptera</taxon>
        <taxon>Dictyoptera</taxon>
        <taxon>Blattodea</taxon>
        <taxon>Blattoidea</taxon>
        <taxon>Termitoidae</taxon>
        <taxon>Kalotermitidae</taxon>
        <taxon>Cryptotermitinae</taxon>
        <taxon>Cryptotermes</taxon>
    </lineage>
</organism>
<feature type="compositionally biased region" description="Basic and acidic residues" evidence="4">
    <location>
        <begin position="420"/>
        <end position="432"/>
    </location>
</feature>
<feature type="compositionally biased region" description="Basic and acidic residues" evidence="4">
    <location>
        <begin position="500"/>
        <end position="510"/>
    </location>
</feature>
<feature type="region of interest" description="Disordered" evidence="4">
    <location>
        <begin position="528"/>
        <end position="557"/>
    </location>
</feature>
<dbReference type="GO" id="GO:0032259">
    <property type="term" value="P:methylation"/>
    <property type="evidence" value="ECO:0007669"/>
    <property type="project" value="UniProtKB-KW"/>
</dbReference>
<feature type="compositionally biased region" description="Acidic residues" evidence="4">
    <location>
        <begin position="450"/>
        <end position="467"/>
    </location>
</feature>
<accession>A0A2J7RSQ6</accession>
<keyword evidence="3" id="KW-0963">Cytoplasm</keyword>
<protein>
    <submittedName>
        <fullName evidence="5">Protein-L-isoaspartate O-methyltransferase domain-containing protein 1</fullName>
    </submittedName>
</protein>
<reference evidence="5 6" key="1">
    <citation type="submission" date="2017-12" db="EMBL/GenBank/DDBJ databases">
        <title>Hemimetabolous genomes reveal molecular basis of termite eusociality.</title>
        <authorList>
            <person name="Harrison M.C."/>
            <person name="Jongepier E."/>
            <person name="Robertson H.M."/>
            <person name="Arning N."/>
            <person name="Bitard-Feildel T."/>
            <person name="Chao H."/>
            <person name="Childers C.P."/>
            <person name="Dinh H."/>
            <person name="Doddapaneni H."/>
            <person name="Dugan S."/>
            <person name="Gowin J."/>
            <person name="Greiner C."/>
            <person name="Han Y."/>
            <person name="Hu H."/>
            <person name="Hughes D.S.T."/>
            <person name="Huylmans A.-K."/>
            <person name="Kemena C."/>
            <person name="Kremer L.P.M."/>
            <person name="Lee S.L."/>
            <person name="Lopez-Ezquerra A."/>
            <person name="Mallet L."/>
            <person name="Monroy-Kuhn J.M."/>
            <person name="Moser A."/>
            <person name="Murali S.C."/>
            <person name="Muzny D.M."/>
            <person name="Otani S."/>
            <person name="Piulachs M.-D."/>
            <person name="Poelchau M."/>
            <person name="Qu J."/>
            <person name="Schaub F."/>
            <person name="Wada-Katsumata A."/>
            <person name="Worley K.C."/>
            <person name="Xie Q."/>
            <person name="Ylla G."/>
            <person name="Poulsen M."/>
            <person name="Gibbs R.A."/>
            <person name="Schal C."/>
            <person name="Richards S."/>
            <person name="Belles X."/>
            <person name="Korb J."/>
            <person name="Bornberg-Bauer E."/>
        </authorList>
    </citation>
    <scope>NUCLEOTIDE SEQUENCE [LARGE SCALE GENOMIC DNA]</scope>
    <source>
        <tissue evidence="5">Whole body</tissue>
    </source>
</reference>
<comment type="subcellular location">
    <subcellularLocation>
        <location evidence="1">Cytoplasm</location>
    </subcellularLocation>
</comment>
<comment type="caution">
    <text evidence="5">The sequence shown here is derived from an EMBL/GenBank/DDBJ whole genome shotgun (WGS) entry which is preliminary data.</text>
</comment>
<evidence type="ECO:0000256" key="2">
    <source>
        <dbReference type="ARBA" id="ARBA00005369"/>
    </source>
</evidence>
<feature type="compositionally biased region" description="Acidic residues" evidence="4">
    <location>
        <begin position="530"/>
        <end position="542"/>
    </location>
</feature>
<dbReference type="PANTHER" id="PTHR11579:SF9">
    <property type="entry name" value="PROTEIN-L-ISOASPARTATE O-METHYLTRANSFERASE"/>
    <property type="match status" value="1"/>
</dbReference>
<dbReference type="CDD" id="cd02440">
    <property type="entry name" value="AdoMet_MTases"/>
    <property type="match status" value="1"/>
</dbReference>
<feature type="compositionally biased region" description="Acidic residues" evidence="4">
    <location>
        <begin position="291"/>
        <end position="307"/>
    </location>
</feature>
<gene>
    <name evidence="5" type="ORF">B7P43_G04225</name>
</gene>
<keyword evidence="6" id="KW-1185">Reference proteome</keyword>
<dbReference type="InParanoid" id="A0A2J7RSQ6"/>
<evidence type="ECO:0000256" key="3">
    <source>
        <dbReference type="ARBA" id="ARBA00022490"/>
    </source>
</evidence>
<dbReference type="SUPFAM" id="SSF53335">
    <property type="entry name" value="S-adenosyl-L-methionine-dependent methyltransferases"/>
    <property type="match status" value="1"/>
</dbReference>
<dbReference type="InterPro" id="IPR029063">
    <property type="entry name" value="SAM-dependent_MTases_sf"/>
</dbReference>
<evidence type="ECO:0000313" key="5">
    <source>
        <dbReference type="EMBL" id="PNF43861.1"/>
    </source>
</evidence>
<dbReference type="OrthoDB" id="10257972at2759"/>
<feature type="region of interest" description="Disordered" evidence="4">
    <location>
        <begin position="345"/>
        <end position="514"/>
    </location>
</feature>
<dbReference type="GO" id="GO:0004719">
    <property type="term" value="F:protein-L-isoaspartate (D-aspartate) O-methyltransferase activity"/>
    <property type="evidence" value="ECO:0007669"/>
    <property type="project" value="InterPro"/>
</dbReference>
<feature type="compositionally biased region" description="Basic and acidic residues" evidence="4">
    <location>
        <begin position="363"/>
        <end position="373"/>
    </location>
</feature>
<dbReference type="Gene3D" id="3.40.50.150">
    <property type="entry name" value="Vaccinia Virus protein VP39"/>
    <property type="match status" value="1"/>
</dbReference>
<dbReference type="EMBL" id="NEVH01000251">
    <property type="protein sequence ID" value="PNF43861.1"/>
    <property type="molecule type" value="Genomic_DNA"/>
</dbReference>
<proteinExistence type="inferred from homology"/>
<dbReference type="FunFam" id="3.40.50.150:FF:000015">
    <property type="entry name" value="Protein-L-isoaspartate (D-aspartate) O-methyltransferase domain-containing 1"/>
    <property type="match status" value="1"/>
</dbReference>
<dbReference type="Pfam" id="PF01135">
    <property type="entry name" value="PCMT"/>
    <property type="match status" value="1"/>
</dbReference>
<comment type="similarity">
    <text evidence="2">Belongs to the methyltransferase superfamily. L-isoaspartyl/D-aspartyl protein methyltransferase family.</text>
</comment>
<dbReference type="InterPro" id="IPR000682">
    <property type="entry name" value="PCMT"/>
</dbReference>
<feature type="region of interest" description="Disordered" evidence="4">
    <location>
        <begin position="291"/>
        <end position="311"/>
    </location>
</feature>
<name>A0A2J7RSQ6_9NEOP</name>
<evidence type="ECO:0000256" key="1">
    <source>
        <dbReference type="ARBA" id="ARBA00004496"/>
    </source>
</evidence>
<dbReference type="Proteomes" id="UP000235965">
    <property type="component" value="Unassembled WGS sequence"/>
</dbReference>
<dbReference type="STRING" id="105785.A0A2J7RSQ6"/>
<dbReference type="GO" id="GO:0005737">
    <property type="term" value="C:cytoplasm"/>
    <property type="evidence" value="ECO:0007669"/>
    <property type="project" value="UniProtKB-SubCell"/>
</dbReference>
<dbReference type="AlphaFoldDB" id="A0A2J7RSQ6"/>
<evidence type="ECO:0000256" key="4">
    <source>
        <dbReference type="SAM" id="MobiDB-lite"/>
    </source>
</evidence>